<dbReference type="EMBL" id="CP036264">
    <property type="protein sequence ID" value="QEG01470.1"/>
    <property type="molecule type" value="Genomic_DNA"/>
</dbReference>
<dbReference type="InterPro" id="IPR029063">
    <property type="entry name" value="SAM-dependent_MTases_sf"/>
</dbReference>
<evidence type="ECO:0000259" key="1">
    <source>
        <dbReference type="Pfam" id="PF08241"/>
    </source>
</evidence>
<dbReference type="GO" id="GO:0008757">
    <property type="term" value="F:S-adenosylmethionine-dependent methyltransferase activity"/>
    <property type="evidence" value="ECO:0007669"/>
    <property type="project" value="InterPro"/>
</dbReference>
<dbReference type="CDD" id="cd02440">
    <property type="entry name" value="AdoMet_MTases"/>
    <property type="match status" value="1"/>
</dbReference>
<reference evidence="2 3" key="1">
    <citation type="submission" date="2019-02" db="EMBL/GenBank/DDBJ databases">
        <title>Planctomycetal bacteria perform biofilm scaping via a novel small molecule.</title>
        <authorList>
            <person name="Jeske O."/>
            <person name="Boedeker C."/>
            <person name="Wiegand S."/>
            <person name="Breitling P."/>
            <person name="Kallscheuer N."/>
            <person name="Jogler M."/>
            <person name="Rohde M."/>
            <person name="Petersen J."/>
            <person name="Medema M.H."/>
            <person name="Surup F."/>
            <person name="Jogler C."/>
        </authorList>
    </citation>
    <scope>NUCLEOTIDE SEQUENCE [LARGE SCALE GENOMIC DNA]</scope>
    <source>
        <strain evidence="2 3">Mal15</strain>
    </source>
</reference>
<dbReference type="AlphaFoldDB" id="A0A5B9MM32"/>
<keyword evidence="3" id="KW-1185">Reference proteome</keyword>
<dbReference type="PANTHER" id="PTHR45445">
    <property type="match status" value="1"/>
</dbReference>
<dbReference type="Pfam" id="PF08241">
    <property type="entry name" value="Methyltransf_11"/>
    <property type="match status" value="1"/>
</dbReference>
<feature type="domain" description="Methyltransferase type 11" evidence="1">
    <location>
        <begin position="143"/>
        <end position="263"/>
    </location>
</feature>
<organism evidence="2 3">
    <name type="scientific">Stieleria maiorica</name>
    <dbReference type="NCBI Taxonomy" id="2795974"/>
    <lineage>
        <taxon>Bacteria</taxon>
        <taxon>Pseudomonadati</taxon>
        <taxon>Planctomycetota</taxon>
        <taxon>Planctomycetia</taxon>
        <taxon>Pirellulales</taxon>
        <taxon>Pirellulaceae</taxon>
        <taxon>Stieleria</taxon>
    </lineage>
</organism>
<dbReference type="PANTHER" id="PTHR45445:SF2">
    <property type="entry name" value="METHYLTRANSFERASE TYPE 11 DOMAIN-CONTAINING PROTEIN"/>
    <property type="match status" value="1"/>
</dbReference>
<dbReference type="KEGG" id="smam:Mal15_55460"/>
<gene>
    <name evidence="2" type="ORF">Mal15_55460</name>
</gene>
<proteinExistence type="predicted"/>
<evidence type="ECO:0000313" key="2">
    <source>
        <dbReference type="EMBL" id="QEG01470.1"/>
    </source>
</evidence>
<dbReference type="RefSeq" id="WP_147870546.1">
    <property type="nucleotide sequence ID" value="NZ_CP036264.1"/>
</dbReference>
<evidence type="ECO:0000313" key="3">
    <source>
        <dbReference type="Proteomes" id="UP000321353"/>
    </source>
</evidence>
<protein>
    <recommendedName>
        <fullName evidence="1">Methyltransferase type 11 domain-containing protein</fullName>
    </recommendedName>
</protein>
<accession>A0A5B9MM32</accession>
<dbReference type="SUPFAM" id="SSF53335">
    <property type="entry name" value="S-adenosyl-L-methionine-dependent methyltransferases"/>
    <property type="match status" value="1"/>
</dbReference>
<sequence length="345" mass="38158">MCRVARGQFHLLDLATVIKEVDDHIVEGLLHCSDRNCQREYPIIDGVPLIIRDIRSYLSDNLFQVCQRTDLSETIESVLGDCGGHGSVFDAIRQHVSSYAWDHYGDLDPDEPPGDPRPGSMLRVLRRGIALSGLESDRPDSMLDVGCSVGRSTFTLAETLDRPVLGIDLNLPMLRVAARALREGVVRYPRRRVGIVYDRREFPVSFRCADRVDFWACDATALPFAEESIGAALSLNVLDCVHSPMEFLSSLGAVLQPNGRAVIASPYDWSSSATPIEGWIGGHSQRGPDRGASESILRQILTPGHPQAIQSLRLIAENNCPWHVRMHDRSVVSYDSHLVVAQKVG</sequence>
<name>A0A5B9MM32_9BACT</name>
<dbReference type="Proteomes" id="UP000321353">
    <property type="component" value="Chromosome"/>
</dbReference>
<dbReference type="Gene3D" id="3.40.50.150">
    <property type="entry name" value="Vaccinia Virus protein VP39"/>
    <property type="match status" value="1"/>
</dbReference>
<dbReference type="InterPro" id="IPR013216">
    <property type="entry name" value="Methyltransf_11"/>
</dbReference>